<dbReference type="EMBL" id="MK440296">
    <property type="protein sequence ID" value="QBF29322.1"/>
    <property type="molecule type" value="Genomic_DNA"/>
</dbReference>
<keyword evidence="1" id="KW-0479">Metal-binding</keyword>
<sequence>MNTGVARKTVGFDEDGLRALAGTRSFERGLGYLEAVSGLEVGDGSVTAVVHGTDVYEVELTHGGDEGISGRCDCPYGQEGNFCKHCVAVGLTVLRRAKTIPHQRAAARARASTLEGWLSALSRDELLALVREHVAEDRELRRRLELRAAAARSDLRTVRDRVVALIDPRPFARYGYIEYVDAAGYARQVAEAADALRALIAGRQAAQAVGLAEEALRALGEAYGEIDDPDGVIGEAAAAMAKAHLEACGAARPDPDRLAESLVGHLLGDGSEVTDLDPLDYAEVLGPSGLARMRQLATEALRRRPSGRAERYLMERLVKAGGDVDALVALHAQDLEPSGATHLRIAEELEAAGRADEALAWAGRGLRDCAAETHVDGRLVEYVCVRYAKTGRAADAVAVRRDRFRVERSLAAYRQLRSAARAADCWEAERAAALATLREDARREQGGRYGGPVLIDALIDDGDLDAAWREAAGRAGDRQWERLADLSRETRPGEALDVYLRLVERSTEPTGDRAYEHLARLLQGVRDCHRALGTEEVFGAYLGGLRTELKRRRKLMSILERHGL</sequence>
<evidence type="ECO:0000259" key="2">
    <source>
        <dbReference type="PROSITE" id="PS50966"/>
    </source>
</evidence>
<name>A0A411MRA6_STRC2</name>
<feature type="domain" description="SWIM-type" evidence="2">
    <location>
        <begin position="56"/>
        <end position="94"/>
    </location>
</feature>
<keyword evidence="1" id="KW-0863">Zinc-finger</keyword>
<organism evidence="3">
    <name type="scientific">Streptomyces achromogenes subsp. streptozoticus</name>
    <dbReference type="NCBI Taxonomy" id="285532"/>
    <lineage>
        <taxon>Bacteria</taxon>
        <taxon>Bacillati</taxon>
        <taxon>Actinomycetota</taxon>
        <taxon>Actinomycetes</taxon>
        <taxon>Kitasatosporales</taxon>
        <taxon>Streptomycetaceae</taxon>
        <taxon>Streptomyces</taxon>
    </lineage>
</organism>
<accession>A0A411MRA6</accession>
<reference evidence="3" key="1">
    <citation type="journal article" date="2019" name="J. Am. Chem. Soc.">
        <title>Two-enzyme pathway links L-arginine to nitric oxide in N-nitroso biosynthesis.</title>
        <authorList>
            <person name="He H."/>
            <person name="Henderson A.C."/>
            <person name="Du Y.L."/>
            <person name="Ryan K.S."/>
        </authorList>
    </citation>
    <scope>NUCLEOTIDE SEQUENCE</scope>
    <source>
        <strain evidence="3">NRRL 3125</strain>
    </source>
</reference>
<evidence type="ECO:0000256" key="1">
    <source>
        <dbReference type="PROSITE-ProRule" id="PRU00325"/>
    </source>
</evidence>
<keyword evidence="1" id="KW-0862">Zinc</keyword>
<proteinExistence type="predicted"/>
<dbReference type="InterPro" id="IPR007527">
    <property type="entry name" value="Znf_SWIM"/>
</dbReference>
<protein>
    <submittedName>
        <fullName evidence="3">Pentatricopeptide repeat-containing protein</fullName>
    </submittedName>
</protein>
<dbReference type="GO" id="GO:0008270">
    <property type="term" value="F:zinc ion binding"/>
    <property type="evidence" value="ECO:0007669"/>
    <property type="project" value="UniProtKB-KW"/>
</dbReference>
<dbReference type="AlphaFoldDB" id="A0A411MRA6"/>
<evidence type="ECO:0000313" key="3">
    <source>
        <dbReference type="EMBL" id="QBF29322.1"/>
    </source>
</evidence>
<dbReference type="PROSITE" id="PS50966">
    <property type="entry name" value="ZF_SWIM"/>
    <property type="match status" value="1"/>
</dbReference>